<proteinExistence type="predicted"/>
<reference evidence="1" key="1">
    <citation type="journal article" date="2012" name="PLoS ONE">
        <title>The Mitochondrial Genome of the Lycophyte Huperzia squarrosa: The Most Archaic Form in Vascular Plants.</title>
        <authorList>
            <person name="Liu Y."/>
            <person name="Wang B."/>
            <person name="Cui P."/>
            <person name="Li L."/>
            <person name="Xue J.Y."/>
            <person name="Yu J."/>
            <person name="Qiu Y.L."/>
        </authorList>
    </citation>
    <scope>NUCLEOTIDE SEQUENCE</scope>
</reference>
<sequence>MTLPGGRRQKPKVFGLLRKRPRSAQDELIRPWFWQRCRRRHRRAFFLGALRDLGCLDRTRIHFGLCLWNIKLLKTGANQPVNQSGIDKLSNIWRRPLLLSLWAVLLII</sequence>
<dbReference type="GeneID" id="12354466"/>
<geneLocation type="mitochondrion" evidence="1"/>
<gene>
    <name evidence="1" type="primary">ORF108_3</name>
    <name evidence="1" type="ORF">HusqMp26</name>
</gene>
<keyword evidence="1" id="KW-0496">Mitochondrion</keyword>
<evidence type="ECO:0000313" key="1">
    <source>
        <dbReference type="EMBL" id="AEV55741.1"/>
    </source>
</evidence>
<protein>
    <submittedName>
        <fullName evidence="1">Uncharacterized protein</fullName>
    </submittedName>
</protein>
<dbReference type="RefSeq" id="YP_006234269.1">
    <property type="nucleotide sequence ID" value="NC_017755.1"/>
</dbReference>
<name>H9M834_PHLSQ</name>
<dbReference type="AlphaFoldDB" id="H9M834"/>
<accession>H9M834</accession>
<dbReference type="EMBL" id="JQ002659">
    <property type="protein sequence ID" value="AEV55741.1"/>
    <property type="molecule type" value="Genomic_DNA"/>
</dbReference>
<organism evidence="1">
    <name type="scientific">Phlegmariurus squarrosus</name>
    <name type="common">Rock tassel fern</name>
    <name type="synonym">Lycopodium squarrosum</name>
    <dbReference type="NCBI Taxonomy" id="73615"/>
    <lineage>
        <taxon>Eukaryota</taxon>
        <taxon>Viridiplantae</taxon>
        <taxon>Streptophyta</taxon>
        <taxon>Embryophyta</taxon>
        <taxon>Tracheophyta</taxon>
        <taxon>Lycopodiopsida</taxon>
        <taxon>Lycopodiales</taxon>
        <taxon>Lycopodiaceae</taxon>
        <taxon>Huperzioideae</taxon>
        <taxon>Phlegmariurus</taxon>
    </lineage>
</organism>